<dbReference type="GO" id="GO:0016746">
    <property type="term" value="F:acyltransferase activity"/>
    <property type="evidence" value="ECO:0007669"/>
    <property type="project" value="UniProtKB-KW"/>
</dbReference>
<comment type="similarity">
    <text evidence="1">Belongs to the plant acyltransferase family.</text>
</comment>
<dbReference type="Pfam" id="PF02458">
    <property type="entry name" value="Transferase"/>
    <property type="match status" value="1"/>
</dbReference>
<evidence type="ECO:0000256" key="3">
    <source>
        <dbReference type="ARBA" id="ARBA00023315"/>
    </source>
</evidence>
<reference evidence="4" key="1">
    <citation type="submission" date="2022-02" db="EMBL/GenBank/DDBJ databases">
        <authorList>
            <person name="Henning P.M."/>
            <person name="McCubbin A.G."/>
            <person name="Shore J.S."/>
        </authorList>
    </citation>
    <scope>NUCLEOTIDE SEQUENCE</scope>
    <source>
        <strain evidence="4">F60SS</strain>
        <tissue evidence="4">Leaves</tissue>
    </source>
</reference>
<gene>
    <name evidence="4" type="ORF">Tsubulata_019979</name>
</gene>
<evidence type="ECO:0000256" key="2">
    <source>
        <dbReference type="ARBA" id="ARBA00022679"/>
    </source>
</evidence>
<name>A0A9Q0JN40_9ROSI</name>
<dbReference type="AlphaFoldDB" id="A0A9Q0JN40"/>
<reference evidence="4" key="2">
    <citation type="journal article" date="2023" name="Plants (Basel)">
        <title>Annotation of the Turnera subulata (Passifloraceae) Draft Genome Reveals the S-Locus Evolved after the Divergence of Turneroideae from Passifloroideae in a Stepwise Manner.</title>
        <authorList>
            <person name="Henning P.M."/>
            <person name="Roalson E.H."/>
            <person name="Mir W."/>
            <person name="McCubbin A.G."/>
            <person name="Shore J.S."/>
        </authorList>
    </citation>
    <scope>NUCLEOTIDE SEQUENCE</scope>
    <source>
        <strain evidence="4">F60SS</strain>
    </source>
</reference>
<dbReference type="Gene3D" id="3.30.559.10">
    <property type="entry name" value="Chloramphenicol acetyltransferase-like domain"/>
    <property type="match status" value="2"/>
</dbReference>
<keyword evidence="3" id="KW-0012">Acyltransferase</keyword>
<dbReference type="Proteomes" id="UP001141552">
    <property type="component" value="Unassembled WGS sequence"/>
</dbReference>
<dbReference type="PANTHER" id="PTHR31623:SF124">
    <property type="entry name" value="VINORINE SYNTHASE-RELATED"/>
    <property type="match status" value="1"/>
</dbReference>
<evidence type="ECO:0000313" key="4">
    <source>
        <dbReference type="EMBL" id="KAJ4846977.1"/>
    </source>
</evidence>
<accession>A0A9Q0JN40</accession>
<evidence type="ECO:0000313" key="5">
    <source>
        <dbReference type="Proteomes" id="UP001141552"/>
    </source>
</evidence>
<dbReference type="InterPro" id="IPR023213">
    <property type="entry name" value="CAT-like_dom_sf"/>
</dbReference>
<keyword evidence="5" id="KW-1185">Reference proteome</keyword>
<proteinExistence type="inferred from homology"/>
<comment type="caution">
    <text evidence="4">The sequence shown here is derived from an EMBL/GenBank/DDBJ whole genome shotgun (WGS) entry which is preliminary data.</text>
</comment>
<sequence>MKVQILSRKLITPSSPTPQHLQSLKISYLDQLAPPFYVPRLFCYLPSNEEQGSLNTGEKSEQLQNSLSETLTLFYPLAGRYIKDKLLVDCNDKGAEYLEAQVGCSLSQLLREGRIELQSEWLYQLVPNPEESDTTPLVMIQFNMFECGGVAVGVSVAHRVADGSAVFTFIDSWAKISRMGIGNIQSCPSFKLGSILPQRDVPTPQHWIGVADHKLTRKRLVFNAAAISSLKAIVTSSSSTIESLKYQPTRVEVVLAFLWMSLIRLAKTRHGHLRPSLLLIPVNMRNKTMLPIPENSCGNFIAQAIPSFFPDDNDEQHDKDNLLQLHEFVGKVHDAIKSTVSKCAKVSSVDDIVSLVNENGELLKSMDKPDVEFCISSSWCGFPKYEADFGWGKPAWVHSPMRPKDGNVIVLMDTKDRDGIEAWATLDKSGMHIFEQDREIMPFFCQQVLP</sequence>
<dbReference type="PANTHER" id="PTHR31623">
    <property type="entry name" value="F21J9.9"/>
    <property type="match status" value="1"/>
</dbReference>
<evidence type="ECO:0000256" key="1">
    <source>
        <dbReference type="ARBA" id="ARBA00009861"/>
    </source>
</evidence>
<protein>
    <submittedName>
        <fullName evidence="4">Uncharacterized protein</fullName>
    </submittedName>
</protein>
<dbReference type="OrthoDB" id="1275635at2759"/>
<organism evidence="4 5">
    <name type="scientific">Turnera subulata</name>
    <dbReference type="NCBI Taxonomy" id="218843"/>
    <lineage>
        <taxon>Eukaryota</taxon>
        <taxon>Viridiplantae</taxon>
        <taxon>Streptophyta</taxon>
        <taxon>Embryophyta</taxon>
        <taxon>Tracheophyta</taxon>
        <taxon>Spermatophyta</taxon>
        <taxon>Magnoliopsida</taxon>
        <taxon>eudicotyledons</taxon>
        <taxon>Gunneridae</taxon>
        <taxon>Pentapetalae</taxon>
        <taxon>rosids</taxon>
        <taxon>fabids</taxon>
        <taxon>Malpighiales</taxon>
        <taxon>Passifloraceae</taxon>
        <taxon>Turnera</taxon>
    </lineage>
</organism>
<dbReference type="EMBL" id="JAKUCV010001300">
    <property type="protein sequence ID" value="KAJ4846977.1"/>
    <property type="molecule type" value="Genomic_DNA"/>
</dbReference>
<keyword evidence="2" id="KW-0808">Transferase</keyword>